<dbReference type="InterPro" id="IPR011050">
    <property type="entry name" value="Pectin_lyase_fold/virulence"/>
</dbReference>
<dbReference type="STRING" id="1850517.A8708_30025"/>
<dbReference type="Gene3D" id="2.160.20.10">
    <property type="entry name" value="Single-stranded right-handed beta-helix, Pectin lyase-like"/>
    <property type="match status" value="1"/>
</dbReference>
<proteinExistence type="predicted"/>
<evidence type="ECO:0008006" key="3">
    <source>
        <dbReference type="Google" id="ProtNLM"/>
    </source>
</evidence>
<dbReference type="InterPro" id="IPR012334">
    <property type="entry name" value="Pectin_lyas_fold"/>
</dbReference>
<protein>
    <recommendedName>
        <fullName evidence="3">Right handed beta helix domain-containing protein</fullName>
    </recommendedName>
</protein>
<dbReference type="RefSeq" id="WP_068662707.1">
    <property type="nucleotide sequence ID" value="NZ_LYPB01000049.1"/>
</dbReference>
<comment type="caution">
    <text evidence="1">The sequence shown here is derived from an EMBL/GenBank/DDBJ whole genome shotgun (WGS) entry which is preliminary data.</text>
</comment>
<sequence>MAEISPIGPKIESQPLNDNFAALNADIAAQSSTGQQVNSMGINVRFPPAPIVAPVYNGVVIDDATVIACVNLASSTGLPLYFPTGRCRVSITGSIILNSNINVYGDGRGKSLLVTTDNDHVFITYDCSANDIYYPSVRDIGFENLGASPSSLSAAIRIIDGGNNFYFNYARFSSIYSAGSYDMIRSEKSANSSGENLINFGLYTGLHCTNAGATQTVNGINFLYGSGTGNIFTDLALICTGNGISIGSGSGPQNVGDIIICNSQFALANRGIKLNGSLTAYTSNINISNCQFDANIVKGYELINMNGFNILGCIGTQNNLLTNCNSYSVRNHGSRRAEYYVNSSNILTTQQRAIFKVKLPAGFFSGVSVTIISNAYVDGIGSATTSTNFLATNNNSSPASATKFTENKIGAGVVTHSYGVSGLEVTFRVETNSLANGSIAHSYIQITGENYELTLLDEFN</sequence>
<keyword evidence="2" id="KW-1185">Reference proteome</keyword>
<evidence type="ECO:0000313" key="1">
    <source>
        <dbReference type="EMBL" id="OAS21130.1"/>
    </source>
</evidence>
<dbReference type="SUPFAM" id="SSF51126">
    <property type="entry name" value="Pectin lyase-like"/>
    <property type="match status" value="1"/>
</dbReference>
<dbReference type="AlphaFoldDB" id="A0A198AJ80"/>
<name>A0A198AJ80_9BACL</name>
<dbReference type="Proteomes" id="UP000078454">
    <property type="component" value="Unassembled WGS sequence"/>
</dbReference>
<reference evidence="1 2" key="1">
    <citation type="submission" date="2016-05" db="EMBL/GenBank/DDBJ databases">
        <title>Paenibacillus sp. 1ZS3-15 nov., isolated from the rhizosphere soil.</title>
        <authorList>
            <person name="Zhang X.X."/>
            <person name="Zhang J."/>
        </authorList>
    </citation>
    <scope>NUCLEOTIDE SEQUENCE [LARGE SCALE GENOMIC DNA]</scope>
    <source>
        <strain evidence="1 2">1ZS3-15</strain>
    </source>
</reference>
<accession>A0A198AJ80</accession>
<evidence type="ECO:0000313" key="2">
    <source>
        <dbReference type="Proteomes" id="UP000078454"/>
    </source>
</evidence>
<organism evidence="1 2">
    <name type="scientific">Paenibacillus oryzisoli</name>
    <dbReference type="NCBI Taxonomy" id="1850517"/>
    <lineage>
        <taxon>Bacteria</taxon>
        <taxon>Bacillati</taxon>
        <taxon>Bacillota</taxon>
        <taxon>Bacilli</taxon>
        <taxon>Bacillales</taxon>
        <taxon>Paenibacillaceae</taxon>
        <taxon>Paenibacillus</taxon>
    </lineage>
</organism>
<gene>
    <name evidence="1" type="ORF">A8708_30025</name>
</gene>
<dbReference type="EMBL" id="LYPB01000049">
    <property type="protein sequence ID" value="OAS21130.1"/>
    <property type="molecule type" value="Genomic_DNA"/>
</dbReference>